<feature type="transmembrane region" description="Helical" evidence="5">
    <location>
        <begin position="162"/>
        <end position="189"/>
    </location>
</feature>
<dbReference type="GO" id="GO:0140359">
    <property type="term" value="F:ABC-type transporter activity"/>
    <property type="evidence" value="ECO:0007669"/>
    <property type="project" value="InterPro"/>
</dbReference>
<dbReference type="InterPro" id="IPR027417">
    <property type="entry name" value="P-loop_NTPase"/>
</dbReference>
<comment type="subcellular location">
    <subcellularLocation>
        <location evidence="1">Membrane</location>
        <topology evidence="1">Multi-pass membrane protein</topology>
    </subcellularLocation>
</comment>
<keyword evidence="3 5" id="KW-1133">Transmembrane helix</keyword>
<dbReference type="PANTHER" id="PTHR24221">
    <property type="entry name" value="ATP-BINDING CASSETTE SUB-FAMILY B"/>
    <property type="match status" value="1"/>
</dbReference>
<evidence type="ECO:0000256" key="4">
    <source>
        <dbReference type="ARBA" id="ARBA00023136"/>
    </source>
</evidence>
<dbReference type="InterPro" id="IPR036640">
    <property type="entry name" value="ABC1_TM_sf"/>
</dbReference>
<evidence type="ECO:0000313" key="7">
    <source>
        <dbReference type="EMBL" id="GMR37568.1"/>
    </source>
</evidence>
<keyword evidence="2 5" id="KW-0812">Transmembrane</keyword>
<proteinExistence type="predicted"/>
<evidence type="ECO:0000259" key="6">
    <source>
        <dbReference type="PROSITE" id="PS50929"/>
    </source>
</evidence>
<dbReference type="EMBL" id="BTRK01000002">
    <property type="protein sequence ID" value="GMR37568.1"/>
    <property type="molecule type" value="Genomic_DNA"/>
</dbReference>
<dbReference type="Gene3D" id="1.20.1560.10">
    <property type="entry name" value="ABC transporter type 1, transmembrane domain"/>
    <property type="match status" value="1"/>
</dbReference>
<reference evidence="8" key="1">
    <citation type="submission" date="2022-10" db="EMBL/GenBank/DDBJ databases">
        <title>Genome assembly of Pristionchus species.</title>
        <authorList>
            <person name="Yoshida K."/>
            <person name="Sommer R.J."/>
        </authorList>
    </citation>
    <scope>NUCLEOTIDE SEQUENCE [LARGE SCALE GENOMIC DNA]</scope>
    <source>
        <strain evidence="8">RS5460</strain>
    </source>
</reference>
<protein>
    <recommendedName>
        <fullName evidence="6">ABC transmembrane type-1 domain-containing protein</fullName>
    </recommendedName>
</protein>
<dbReference type="GO" id="GO:0016020">
    <property type="term" value="C:membrane"/>
    <property type="evidence" value="ECO:0007669"/>
    <property type="project" value="UniProtKB-SubCell"/>
</dbReference>
<feature type="domain" description="ABC transmembrane type-1" evidence="6">
    <location>
        <begin position="126"/>
        <end position="220"/>
    </location>
</feature>
<name>A0AAN4ZAJ9_9BILA</name>
<keyword evidence="4 5" id="KW-0472">Membrane</keyword>
<dbReference type="GO" id="GO:0005524">
    <property type="term" value="F:ATP binding"/>
    <property type="evidence" value="ECO:0007669"/>
    <property type="project" value="InterPro"/>
</dbReference>
<sequence>KSERIVQEALDAASEGRTTIIVAHRLSTIKNVDRVIVMHEGRVVESGGYDSLRLRPSGIFAEMVAAQEVESSGKEEEPEILLKHRKSSERDDEISLDSIQESDADQFPITMGGAFQLYLFNKRRAILTTLLSLLQGIELPLIGLSYFFAFSSLKDTEYEDELFWTMIGTLLVGVYSFLIIIVSQAVLAYTSESTMREFRLACFSSLIRRPIAYFDRRETSPAASSVLLSQQPSIAMPVPLCIYCCRKSRQNSILPRPDLDLFSPDSPQGDGHDDRESLRWVYYQFRHFLHLHSLRIRRSLSLVGPSGGGKSTVINLVERFYRSLDGILLPSISSSTLHSAIALVSQEPILFRGS</sequence>
<dbReference type="Gene3D" id="3.40.50.300">
    <property type="entry name" value="P-loop containing nucleotide triphosphate hydrolases"/>
    <property type="match status" value="2"/>
</dbReference>
<evidence type="ECO:0000256" key="5">
    <source>
        <dbReference type="SAM" id="Phobius"/>
    </source>
</evidence>
<dbReference type="SUPFAM" id="SSF90123">
    <property type="entry name" value="ABC transporter transmembrane region"/>
    <property type="match status" value="1"/>
</dbReference>
<feature type="non-terminal residue" evidence="7">
    <location>
        <position position="354"/>
    </location>
</feature>
<evidence type="ECO:0000256" key="1">
    <source>
        <dbReference type="ARBA" id="ARBA00004141"/>
    </source>
</evidence>
<evidence type="ECO:0000256" key="3">
    <source>
        <dbReference type="ARBA" id="ARBA00022989"/>
    </source>
</evidence>
<dbReference type="InterPro" id="IPR039421">
    <property type="entry name" value="Type_1_exporter"/>
</dbReference>
<comment type="caution">
    <text evidence="7">The sequence shown here is derived from an EMBL/GenBank/DDBJ whole genome shotgun (WGS) entry which is preliminary data.</text>
</comment>
<dbReference type="SUPFAM" id="SSF52540">
    <property type="entry name" value="P-loop containing nucleoside triphosphate hydrolases"/>
    <property type="match status" value="2"/>
</dbReference>
<dbReference type="AlphaFoldDB" id="A0AAN4ZAJ9"/>
<dbReference type="PROSITE" id="PS50929">
    <property type="entry name" value="ABC_TM1F"/>
    <property type="match status" value="1"/>
</dbReference>
<dbReference type="Proteomes" id="UP001328107">
    <property type="component" value="Unassembled WGS sequence"/>
</dbReference>
<gene>
    <name evidence="7" type="ORF">PMAYCL1PPCAC_07763</name>
</gene>
<dbReference type="InterPro" id="IPR011527">
    <property type="entry name" value="ABC1_TM_dom"/>
</dbReference>
<feature type="transmembrane region" description="Helical" evidence="5">
    <location>
        <begin position="125"/>
        <end position="150"/>
    </location>
</feature>
<evidence type="ECO:0000256" key="2">
    <source>
        <dbReference type="ARBA" id="ARBA00022692"/>
    </source>
</evidence>
<dbReference type="PANTHER" id="PTHR24221:SF503">
    <property type="entry name" value="MITOCHONDRIAL POTASSIUM CHANNEL ATP-BINDING SUBUNIT"/>
    <property type="match status" value="1"/>
</dbReference>
<feature type="non-terminal residue" evidence="7">
    <location>
        <position position="1"/>
    </location>
</feature>
<evidence type="ECO:0000313" key="8">
    <source>
        <dbReference type="Proteomes" id="UP001328107"/>
    </source>
</evidence>
<accession>A0AAN4ZAJ9</accession>
<organism evidence="7 8">
    <name type="scientific">Pristionchus mayeri</name>
    <dbReference type="NCBI Taxonomy" id="1317129"/>
    <lineage>
        <taxon>Eukaryota</taxon>
        <taxon>Metazoa</taxon>
        <taxon>Ecdysozoa</taxon>
        <taxon>Nematoda</taxon>
        <taxon>Chromadorea</taxon>
        <taxon>Rhabditida</taxon>
        <taxon>Rhabditina</taxon>
        <taxon>Diplogasteromorpha</taxon>
        <taxon>Diplogasteroidea</taxon>
        <taxon>Neodiplogasteridae</taxon>
        <taxon>Pristionchus</taxon>
    </lineage>
</organism>
<keyword evidence="8" id="KW-1185">Reference proteome</keyword>